<sequence>MNRLLVLTFFLLTFLFATALSKEESVPVKQIFSKPSELKKVGRDRLILKIEWDGLNEAEDEPVKARIKCFSKAVTVIGPNVQHMVFGNRTTQFELKVHKKNVNVQCRFGVVDIVKFKNVI</sequence>
<protein>
    <submittedName>
        <fullName evidence="2">15994_t:CDS:1</fullName>
    </submittedName>
</protein>
<evidence type="ECO:0000313" key="2">
    <source>
        <dbReference type="EMBL" id="CAG8731861.1"/>
    </source>
</evidence>
<dbReference type="AlphaFoldDB" id="A0A9N9ID18"/>
<dbReference type="OrthoDB" id="2380413at2759"/>
<feature type="signal peptide" evidence="1">
    <location>
        <begin position="1"/>
        <end position="21"/>
    </location>
</feature>
<dbReference type="EMBL" id="CAJVPQ010012497">
    <property type="protein sequence ID" value="CAG8731861.1"/>
    <property type="molecule type" value="Genomic_DNA"/>
</dbReference>
<evidence type="ECO:0000256" key="1">
    <source>
        <dbReference type="SAM" id="SignalP"/>
    </source>
</evidence>
<keyword evidence="1" id="KW-0732">Signal</keyword>
<comment type="caution">
    <text evidence="2">The sequence shown here is derived from an EMBL/GenBank/DDBJ whole genome shotgun (WGS) entry which is preliminary data.</text>
</comment>
<name>A0A9N9ID18_9GLOM</name>
<gene>
    <name evidence="2" type="ORF">FCALED_LOCUS15034</name>
</gene>
<dbReference type="Proteomes" id="UP000789570">
    <property type="component" value="Unassembled WGS sequence"/>
</dbReference>
<feature type="chain" id="PRO_5040403980" evidence="1">
    <location>
        <begin position="22"/>
        <end position="120"/>
    </location>
</feature>
<proteinExistence type="predicted"/>
<accession>A0A9N9ID18</accession>
<organism evidence="2 3">
    <name type="scientific">Funneliformis caledonium</name>
    <dbReference type="NCBI Taxonomy" id="1117310"/>
    <lineage>
        <taxon>Eukaryota</taxon>
        <taxon>Fungi</taxon>
        <taxon>Fungi incertae sedis</taxon>
        <taxon>Mucoromycota</taxon>
        <taxon>Glomeromycotina</taxon>
        <taxon>Glomeromycetes</taxon>
        <taxon>Glomerales</taxon>
        <taxon>Glomeraceae</taxon>
        <taxon>Funneliformis</taxon>
    </lineage>
</organism>
<reference evidence="2" key="1">
    <citation type="submission" date="2021-06" db="EMBL/GenBank/DDBJ databases">
        <authorList>
            <person name="Kallberg Y."/>
            <person name="Tangrot J."/>
            <person name="Rosling A."/>
        </authorList>
    </citation>
    <scope>NUCLEOTIDE SEQUENCE</scope>
    <source>
        <strain evidence="2">UK204</strain>
    </source>
</reference>
<evidence type="ECO:0000313" key="3">
    <source>
        <dbReference type="Proteomes" id="UP000789570"/>
    </source>
</evidence>
<feature type="non-terminal residue" evidence="2">
    <location>
        <position position="120"/>
    </location>
</feature>
<keyword evidence="3" id="KW-1185">Reference proteome</keyword>